<sequence>MTEALDLAILLVEDDDVAAEAVMRGLKRCGVSVPVAWAEDGEAALRVLRGTDPLRHAPRPRVVLLDLNMPRMDGFEFLQQLRADPALCDEVVFVLTTSDADADRVRAYHENVAGYMVKALVGPQFAKLAQLLVSYRLAVRLP</sequence>
<dbReference type="RefSeq" id="WP_231011179.1">
    <property type="nucleotide sequence ID" value="NZ_BAAAEW010000006.1"/>
</dbReference>
<proteinExistence type="predicted"/>
<dbReference type="PANTHER" id="PTHR44520:SF2">
    <property type="entry name" value="RESPONSE REGULATOR RCP1"/>
    <property type="match status" value="1"/>
</dbReference>
<evidence type="ECO:0000256" key="1">
    <source>
        <dbReference type="PROSITE-ProRule" id="PRU00169"/>
    </source>
</evidence>
<evidence type="ECO:0000259" key="2">
    <source>
        <dbReference type="PROSITE" id="PS50110"/>
    </source>
</evidence>
<feature type="domain" description="Response regulatory" evidence="2">
    <location>
        <begin position="8"/>
        <end position="133"/>
    </location>
</feature>
<evidence type="ECO:0000313" key="4">
    <source>
        <dbReference type="Proteomes" id="UP001500279"/>
    </source>
</evidence>
<accession>A0ABP3V0G7</accession>
<dbReference type="EMBL" id="BAAAEW010000006">
    <property type="protein sequence ID" value="GAA0745980.1"/>
    <property type="molecule type" value="Genomic_DNA"/>
</dbReference>
<keyword evidence="1" id="KW-0597">Phosphoprotein</keyword>
<dbReference type="InterPro" id="IPR001789">
    <property type="entry name" value="Sig_transdc_resp-reg_receiver"/>
</dbReference>
<dbReference type="Proteomes" id="UP001500279">
    <property type="component" value="Unassembled WGS sequence"/>
</dbReference>
<dbReference type="SMART" id="SM00448">
    <property type="entry name" value="REC"/>
    <property type="match status" value="1"/>
</dbReference>
<name>A0ABP3V0G7_9BURK</name>
<dbReference type="Gene3D" id="3.40.50.2300">
    <property type="match status" value="1"/>
</dbReference>
<dbReference type="SUPFAM" id="SSF52172">
    <property type="entry name" value="CheY-like"/>
    <property type="match status" value="1"/>
</dbReference>
<dbReference type="Pfam" id="PF00072">
    <property type="entry name" value="Response_reg"/>
    <property type="match status" value="1"/>
</dbReference>
<evidence type="ECO:0000313" key="3">
    <source>
        <dbReference type="EMBL" id="GAA0745980.1"/>
    </source>
</evidence>
<comment type="caution">
    <text evidence="3">The sequence shown here is derived from an EMBL/GenBank/DDBJ whole genome shotgun (WGS) entry which is preliminary data.</text>
</comment>
<organism evidence="3 4">
    <name type="scientific">Ideonella azotifigens</name>
    <dbReference type="NCBI Taxonomy" id="513160"/>
    <lineage>
        <taxon>Bacteria</taxon>
        <taxon>Pseudomonadati</taxon>
        <taxon>Pseudomonadota</taxon>
        <taxon>Betaproteobacteria</taxon>
        <taxon>Burkholderiales</taxon>
        <taxon>Sphaerotilaceae</taxon>
        <taxon>Ideonella</taxon>
    </lineage>
</organism>
<dbReference type="PROSITE" id="PS50110">
    <property type="entry name" value="RESPONSE_REGULATORY"/>
    <property type="match status" value="1"/>
</dbReference>
<dbReference type="PANTHER" id="PTHR44520">
    <property type="entry name" value="RESPONSE REGULATOR RCP1-RELATED"/>
    <property type="match status" value="1"/>
</dbReference>
<gene>
    <name evidence="3" type="ORF">GCM10009107_13020</name>
</gene>
<dbReference type="InterPro" id="IPR011006">
    <property type="entry name" value="CheY-like_superfamily"/>
</dbReference>
<dbReference type="CDD" id="cd17557">
    <property type="entry name" value="REC_Rcp-like"/>
    <property type="match status" value="1"/>
</dbReference>
<keyword evidence="4" id="KW-1185">Reference proteome</keyword>
<reference evidence="4" key="1">
    <citation type="journal article" date="2019" name="Int. J. Syst. Evol. Microbiol.">
        <title>The Global Catalogue of Microorganisms (GCM) 10K type strain sequencing project: providing services to taxonomists for standard genome sequencing and annotation.</title>
        <authorList>
            <consortium name="The Broad Institute Genomics Platform"/>
            <consortium name="The Broad Institute Genome Sequencing Center for Infectious Disease"/>
            <person name="Wu L."/>
            <person name="Ma J."/>
        </authorList>
    </citation>
    <scope>NUCLEOTIDE SEQUENCE [LARGE SCALE GENOMIC DNA]</scope>
    <source>
        <strain evidence="4">JCM 15503</strain>
    </source>
</reference>
<feature type="modified residue" description="4-aspartylphosphate" evidence="1">
    <location>
        <position position="66"/>
    </location>
</feature>
<dbReference type="InterPro" id="IPR052893">
    <property type="entry name" value="TCS_response_regulator"/>
</dbReference>
<protein>
    <submittedName>
        <fullName evidence="3">Response regulator</fullName>
    </submittedName>
</protein>